<reference evidence="1 2" key="1">
    <citation type="journal article" date="2007" name="Appl. Environ. Microbiol.">
        <title>Isolation of key methanogens for global methane emission from rice paddy fields: a novel isolate affiliated with the clone cluster rice cluster I.</title>
        <authorList>
            <person name="Sakai S."/>
            <person name="Imachi H."/>
            <person name="Sekiguchi Y."/>
            <person name="Ohashi A."/>
            <person name="Harada H."/>
            <person name="Kamagata Y."/>
        </authorList>
    </citation>
    <scope>NUCLEOTIDE SEQUENCE [LARGE SCALE GENOMIC DNA]</scope>
    <source>
        <strain evidence="2">DSM 17711 / JCM 13418 / NBRC 101707 / SANAE</strain>
    </source>
</reference>
<dbReference type="STRING" id="304371.MCP_1204"/>
<evidence type="ECO:0000313" key="2">
    <source>
        <dbReference type="Proteomes" id="UP000001882"/>
    </source>
</evidence>
<reference evidence="2" key="3">
    <citation type="journal article" date="2011" name="PLoS ONE">
        <title>Genome sequence of a mesophilic hydrogenotrophic methanogen Methanocella paludicola, the first cultivated representative of the order Methanocellales.</title>
        <authorList>
            <person name="Sakai S."/>
            <person name="Takaki Y."/>
            <person name="Shimamura S."/>
            <person name="Sekine M."/>
            <person name="Tajima T."/>
            <person name="Kosugi H."/>
            <person name="Ichikawa N."/>
            <person name="Tasumi E."/>
            <person name="Hiraki A.T."/>
            <person name="Shimizu A."/>
            <person name="Kato Y."/>
            <person name="Nishiko R."/>
            <person name="Mori K."/>
            <person name="Fujita N."/>
            <person name="Imachi H."/>
            <person name="Takai K."/>
        </authorList>
    </citation>
    <scope>NUCLEOTIDE SEQUENCE [LARGE SCALE GENOMIC DNA]</scope>
    <source>
        <strain evidence="2">DSM 17711 / JCM 13418 / NBRC 101707 / SANAE</strain>
    </source>
</reference>
<name>D1YXV4_METPS</name>
<dbReference type="RefSeq" id="WP_012899955.1">
    <property type="nucleotide sequence ID" value="NC_013665.1"/>
</dbReference>
<dbReference type="KEGG" id="mpd:MCP_1204"/>
<dbReference type="AlphaFoldDB" id="D1YXV4"/>
<reference evidence="1 2" key="2">
    <citation type="journal article" date="2008" name="Int. J. Syst. Evol. Microbiol.">
        <title>Methanocella paludicola gen. nov., sp. nov., a methane-producing archaeon, the first isolate of the lineage 'Rice Cluster I', and proposal of the new archaeal order Methanocellales ord. nov.</title>
        <authorList>
            <person name="Sakai S."/>
            <person name="Imachi H."/>
            <person name="Hanada S."/>
            <person name="Ohashi A."/>
            <person name="Harada H."/>
            <person name="Kamagata Y."/>
        </authorList>
    </citation>
    <scope>NUCLEOTIDE SEQUENCE [LARGE SCALE GENOMIC DNA]</scope>
    <source>
        <strain evidence="2">DSM 17711 / JCM 13418 / NBRC 101707 / SANAE</strain>
    </source>
</reference>
<keyword evidence="2" id="KW-1185">Reference proteome</keyword>
<dbReference type="InParanoid" id="D1YXV4"/>
<organism evidence="1 2">
    <name type="scientific">Methanocella paludicola (strain DSM 17711 / JCM 13418 / NBRC 101707 / SANAE)</name>
    <dbReference type="NCBI Taxonomy" id="304371"/>
    <lineage>
        <taxon>Archaea</taxon>
        <taxon>Methanobacteriati</taxon>
        <taxon>Methanobacteriota</taxon>
        <taxon>Stenosarchaea group</taxon>
        <taxon>Methanomicrobia</taxon>
        <taxon>Methanocellales</taxon>
        <taxon>Methanocellaceae</taxon>
        <taxon>Methanocella</taxon>
    </lineage>
</organism>
<protein>
    <submittedName>
        <fullName evidence="1">Uncharacterized protein</fullName>
    </submittedName>
</protein>
<accession>D1YXV4</accession>
<gene>
    <name evidence="1" type="ordered locus">MCP_1204</name>
</gene>
<dbReference type="Proteomes" id="UP000001882">
    <property type="component" value="Chromosome"/>
</dbReference>
<proteinExistence type="predicted"/>
<dbReference type="GeneID" id="8681199"/>
<evidence type="ECO:0000313" key="1">
    <source>
        <dbReference type="EMBL" id="BAI61276.1"/>
    </source>
</evidence>
<sequence>MDMKKVFIFVLSVLAILAISLPAAASFAPDARPLSADSSIKSVTPFDGSVVRAQQVRDPTGAAGISRQEVTGEETPVTMNYNPYYPVTTYPAWIPNWWGSWGWGGPGWGGWSWPSWNTWGGYW</sequence>
<dbReference type="EMBL" id="AP011532">
    <property type="protein sequence ID" value="BAI61276.1"/>
    <property type="molecule type" value="Genomic_DNA"/>
</dbReference>